<gene>
    <name evidence="4" type="ORF">GCM10007888_35350</name>
    <name evidence="3" type="ORF">MOX02_41720</name>
</gene>
<dbReference type="AlphaFoldDB" id="A0A512J839"/>
<keyword evidence="2" id="KW-0732">Signal</keyword>
<reference evidence="4" key="4">
    <citation type="submission" date="2023-01" db="EMBL/GenBank/DDBJ databases">
        <title>Draft genome sequence of Methylobacterium oxalidis strain NBRC 107715.</title>
        <authorList>
            <person name="Sun Q."/>
            <person name="Mori K."/>
        </authorList>
    </citation>
    <scope>NUCLEOTIDE SEQUENCE</scope>
    <source>
        <strain evidence="4">NBRC 107715</strain>
    </source>
</reference>
<reference evidence="3 5" key="3">
    <citation type="submission" date="2019-07" db="EMBL/GenBank/DDBJ databases">
        <title>Whole genome shotgun sequence of Methylobacterium oxalidis NBRC 107715.</title>
        <authorList>
            <person name="Hosoyama A."/>
            <person name="Uohara A."/>
            <person name="Ohji S."/>
            <person name="Ichikawa N."/>
        </authorList>
    </citation>
    <scope>NUCLEOTIDE SEQUENCE [LARGE SCALE GENOMIC DNA]</scope>
    <source>
        <strain evidence="3 5">NBRC 107715</strain>
    </source>
</reference>
<keyword evidence="6" id="KW-1185">Reference proteome</keyword>
<comment type="caution">
    <text evidence="3">The sequence shown here is derived from an EMBL/GenBank/DDBJ whole genome shotgun (WGS) entry which is preliminary data.</text>
</comment>
<feature type="region of interest" description="Disordered" evidence="1">
    <location>
        <begin position="22"/>
        <end position="41"/>
    </location>
</feature>
<dbReference type="Proteomes" id="UP001156856">
    <property type="component" value="Unassembled WGS sequence"/>
</dbReference>
<sequence length="79" mass="8227">MRPGTLTALACLAAIAPHVASAGEIGSGAPPKPAVRSEDVEQKAAADLLAARQENARRQHKGAPSVWMLLPPQPRNSQP</sequence>
<organism evidence="3 5">
    <name type="scientific">Methylobacterium oxalidis</name>
    <dbReference type="NCBI Taxonomy" id="944322"/>
    <lineage>
        <taxon>Bacteria</taxon>
        <taxon>Pseudomonadati</taxon>
        <taxon>Pseudomonadota</taxon>
        <taxon>Alphaproteobacteria</taxon>
        <taxon>Hyphomicrobiales</taxon>
        <taxon>Methylobacteriaceae</taxon>
        <taxon>Methylobacterium</taxon>
    </lineage>
</organism>
<name>A0A512J839_9HYPH</name>
<proteinExistence type="predicted"/>
<evidence type="ECO:0000313" key="5">
    <source>
        <dbReference type="Proteomes" id="UP000321960"/>
    </source>
</evidence>
<accession>A0A512J839</accession>
<feature type="chain" id="PRO_5021793946" evidence="2">
    <location>
        <begin position="23"/>
        <end position="79"/>
    </location>
</feature>
<reference evidence="6" key="2">
    <citation type="journal article" date="2019" name="Int. J. Syst. Evol. Microbiol.">
        <title>The Global Catalogue of Microorganisms (GCM) 10K type strain sequencing project: providing services to taxonomists for standard genome sequencing and annotation.</title>
        <authorList>
            <consortium name="The Broad Institute Genomics Platform"/>
            <consortium name="The Broad Institute Genome Sequencing Center for Infectious Disease"/>
            <person name="Wu L."/>
            <person name="Ma J."/>
        </authorList>
    </citation>
    <scope>NUCLEOTIDE SEQUENCE [LARGE SCALE GENOMIC DNA]</scope>
    <source>
        <strain evidence="6">NBRC 107715</strain>
    </source>
</reference>
<dbReference type="Proteomes" id="UP000321960">
    <property type="component" value="Unassembled WGS sequence"/>
</dbReference>
<dbReference type="EMBL" id="BSPK01000064">
    <property type="protein sequence ID" value="GLS65153.1"/>
    <property type="molecule type" value="Genomic_DNA"/>
</dbReference>
<evidence type="ECO:0000256" key="2">
    <source>
        <dbReference type="SAM" id="SignalP"/>
    </source>
</evidence>
<evidence type="ECO:0000313" key="6">
    <source>
        <dbReference type="Proteomes" id="UP001156856"/>
    </source>
</evidence>
<feature type="region of interest" description="Disordered" evidence="1">
    <location>
        <begin position="52"/>
        <end position="79"/>
    </location>
</feature>
<feature type="signal peptide" evidence="2">
    <location>
        <begin position="1"/>
        <end position="22"/>
    </location>
</feature>
<reference evidence="4" key="1">
    <citation type="journal article" date="2014" name="Int. J. Syst. Evol. Microbiol.">
        <title>Complete genome of a new Firmicutes species belonging to the dominant human colonic microbiota ('Ruminococcus bicirculans') reveals two chromosomes and a selective capacity to utilize plant glucans.</title>
        <authorList>
            <consortium name="NISC Comparative Sequencing Program"/>
            <person name="Wegmann U."/>
            <person name="Louis P."/>
            <person name="Goesmann A."/>
            <person name="Henrissat B."/>
            <person name="Duncan S.H."/>
            <person name="Flint H.J."/>
        </authorList>
    </citation>
    <scope>NUCLEOTIDE SEQUENCE</scope>
    <source>
        <strain evidence="4">NBRC 107715</strain>
    </source>
</reference>
<evidence type="ECO:0000313" key="4">
    <source>
        <dbReference type="EMBL" id="GLS65153.1"/>
    </source>
</evidence>
<dbReference type="EMBL" id="BJZU01000092">
    <property type="protein sequence ID" value="GEP06134.1"/>
    <property type="molecule type" value="Genomic_DNA"/>
</dbReference>
<evidence type="ECO:0000256" key="1">
    <source>
        <dbReference type="SAM" id="MobiDB-lite"/>
    </source>
</evidence>
<protein>
    <submittedName>
        <fullName evidence="3">Uncharacterized protein</fullName>
    </submittedName>
</protein>
<evidence type="ECO:0000313" key="3">
    <source>
        <dbReference type="EMBL" id="GEP06134.1"/>
    </source>
</evidence>